<evidence type="ECO:0000256" key="3">
    <source>
        <dbReference type="ARBA" id="ARBA00022806"/>
    </source>
</evidence>
<sequence>MFSHFSLHRLLLKSLHELNFREPTPVQIATIPMALDGVDLQISSETGSGKTLAYLLPLLHRLLSTANPDAGVRALILLPTRELAQQVFTNCQSLAKHSNLKTTLVIGGSDFEEQAEQVIEDPQIIVATVGRLLEHLDRGLLDLNKLDVLVLDEADRMLDMGFAEEVLKISTACNNSQRQTLLCSATLKNKWLHRITSKVLREPEEITIRREKGAHANIQEQVILADNERHKVELILWLLTNETYNKALIFTNSRNHADNLSNAIIKQKQHVGVLHGEINSLRRERVLALLRDDKLQVLIATDVAARGLDIEGVDLVINFEMPRRGDDYTHRIGRTGRAGKQGLAITLIKSTEWNLKANIERYLEHKLESRIIEELPADYTGPKQLKKSGRAMGIKRKTTKKKVETPRLKQRHRDKKNIGKRRKPTRLDK</sequence>
<dbReference type="CDD" id="cd00268">
    <property type="entry name" value="DEADc"/>
    <property type="match status" value="1"/>
</dbReference>
<dbReference type="InterPro" id="IPR001650">
    <property type="entry name" value="Helicase_C-like"/>
</dbReference>
<dbReference type="InterPro" id="IPR014014">
    <property type="entry name" value="RNA_helicase_DEAD_Q_motif"/>
</dbReference>
<feature type="domain" description="Helicase C-terminal" evidence="7">
    <location>
        <begin position="231"/>
        <end position="383"/>
    </location>
</feature>
<evidence type="ECO:0000259" key="7">
    <source>
        <dbReference type="PROSITE" id="PS51194"/>
    </source>
</evidence>
<keyword evidence="1" id="KW-0547">Nucleotide-binding</keyword>
<dbReference type="GO" id="GO:0003724">
    <property type="term" value="F:RNA helicase activity"/>
    <property type="evidence" value="ECO:0007669"/>
    <property type="project" value="InterPro"/>
</dbReference>
<dbReference type="Pfam" id="PF00270">
    <property type="entry name" value="DEAD"/>
    <property type="match status" value="1"/>
</dbReference>
<evidence type="ECO:0000256" key="2">
    <source>
        <dbReference type="ARBA" id="ARBA00022801"/>
    </source>
</evidence>
<dbReference type="InterPro" id="IPR000629">
    <property type="entry name" value="RNA-helicase_DEAD-box_CS"/>
</dbReference>
<dbReference type="PANTHER" id="PTHR47959:SF3">
    <property type="entry name" value="ATP-DEPENDENT RNA HELICASE SRMB"/>
    <property type="match status" value="1"/>
</dbReference>
<dbReference type="PROSITE" id="PS51195">
    <property type="entry name" value="Q_MOTIF"/>
    <property type="match status" value="1"/>
</dbReference>
<keyword evidence="4" id="KW-0067">ATP-binding</keyword>
<feature type="compositionally biased region" description="Basic residues" evidence="5">
    <location>
        <begin position="408"/>
        <end position="429"/>
    </location>
</feature>
<dbReference type="Gene3D" id="3.40.50.300">
    <property type="entry name" value="P-loop containing nucleotide triphosphate hydrolases"/>
    <property type="match status" value="2"/>
</dbReference>
<keyword evidence="2" id="KW-0378">Hydrolase</keyword>
<dbReference type="AlphaFoldDB" id="A0A3B0YZN7"/>
<dbReference type="InterPro" id="IPR027417">
    <property type="entry name" value="P-loop_NTPase"/>
</dbReference>
<dbReference type="GO" id="GO:0016787">
    <property type="term" value="F:hydrolase activity"/>
    <property type="evidence" value="ECO:0007669"/>
    <property type="project" value="UniProtKB-KW"/>
</dbReference>
<dbReference type="SUPFAM" id="SSF52540">
    <property type="entry name" value="P-loop containing nucleoside triphosphate hydrolases"/>
    <property type="match status" value="1"/>
</dbReference>
<dbReference type="InterPro" id="IPR014001">
    <property type="entry name" value="Helicase_ATP-bd"/>
</dbReference>
<gene>
    <name evidence="9" type="ORF">MNBD_GAMMA16-2301</name>
</gene>
<evidence type="ECO:0000256" key="4">
    <source>
        <dbReference type="ARBA" id="ARBA00022840"/>
    </source>
</evidence>
<evidence type="ECO:0000259" key="6">
    <source>
        <dbReference type="PROSITE" id="PS51192"/>
    </source>
</evidence>
<dbReference type="PANTHER" id="PTHR47959">
    <property type="entry name" value="ATP-DEPENDENT RNA HELICASE RHLE-RELATED"/>
    <property type="match status" value="1"/>
</dbReference>
<dbReference type="SMART" id="SM00490">
    <property type="entry name" value="HELICc"/>
    <property type="match status" value="1"/>
</dbReference>
<dbReference type="EMBL" id="UOFO01000094">
    <property type="protein sequence ID" value="VAW86518.1"/>
    <property type="molecule type" value="Genomic_DNA"/>
</dbReference>
<dbReference type="PROSITE" id="PS51194">
    <property type="entry name" value="HELICASE_CTER"/>
    <property type="match status" value="1"/>
</dbReference>
<feature type="region of interest" description="Disordered" evidence="5">
    <location>
        <begin position="382"/>
        <end position="429"/>
    </location>
</feature>
<evidence type="ECO:0000313" key="9">
    <source>
        <dbReference type="EMBL" id="VAW86518.1"/>
    </source>
</evidence>
<proteinExistence type="predicted"/>
<organism evidence="9">
    <name type="scientific">hydrothermal vent metagenome</name>
    <dbReference type="NCBI Taxonomy" id="652676"/>
    <lineage>
        <taxon>unclassified sequences</taxon>
        <taxon>metagenomes</taxon>
        <taxon>ecological metagenomes</taxon>
    </lineage>
</organism>
<dbReference type="SMART" id="SM00487">
    <property type="entry name" value="DEXDc"/>
    <property type="match status" value="1"/>
</dbReference>
<accession>A0A3B0YZN7</accession>
<dbReference type="GO" id="GO:0003676">
    <property type="term" value="F:nucleic acid binding"/>
    <property type="evidence" value="ECO:0007669"/>
    <property type="project" value="InterPro"/>
</dbReference>
<name>A0A3B0YZN7_9ZZZZ</name>
<dbReference type="PROSITE" id="PS00039">
    <property type="entry name" value="DEAD_ATP_HELICASE"/>
    <property type="match status" value="1"/>
</dbReference>
<feature type="compositionally biased region" description="Basic residues" evidence="5">
    <location>
        <begin position="384"/>
        <end position="400"/>
    </location>
</feature>
<dbReference type="InterPro" id="IPR044742">
    <property type="entry name" value="DEAD/DEAH_RhlB"/>
</dbReference>
<dbReference type="GO" id="GO:0005829">
    <property type="term" value="C:cytosol"/>
    <property type="evidence" value="ECO:0007669"/>
    <property type="project" value="TreeGrafter"/>
</dbReference>
<dbReference type="InterPro" id="IPR050079">
    <property type="entry name" value="DEAD_box_RNA_helicase"/>
</dbReference>
<dbReference type="GO" id="GO:0005524">
    <property type="term" value="F:ATP binding"/>
    <property type="evidence" value="ECO:0007669"/>
    <property type="project" value="UniProtKB-KW"/>
</dbReference>
<evidence type="ECO:0000259" key="8">
    <source>
        <dbReference type="PROSITE" id="PS51195"/>
    </source>
</evidence>
<reference evidence="9" key="1">
    <citation type="submission" date="2018-06" db="EMBL/GenBank/DDBJ databases">
        <authorList>
            <person name="Zhirakovskaya E."/>
        </authorList>
    </citation>
    <scope>NUCLEOTIDE SEQUENCE</scope>
</reference>
<dbReference type="CDD" id="cd18787">
    <property type="entry name" value="SF2_C_DEAD"/>
    <property type="match status" value="1"/>
</dbReference>
<feature type="domain" description="DEAD-box RNA helicase Q" evidence="8">
    <location>
        <begin position="1"/>
        <end position="28"/>
    </location>
</feature>
<dbReference type="InterPro" id="IPR011545">
    <property type="entry name" value="DEAD/DEAH_box_helicase_dom"/>
</dbReference>
<evidence type="ECO:0000256" key="5">
    <source>
        <dbReference type="SAM" id="MobiDB-lite"/>
    </source>
</evidence>
<evidence type="ECO:0000256" key="1">
    <source>
        <dbReference type="ARBA" id="ARBA00022741"/>
    </source>
</evidence>
<feature type="domain" description="Helicase ATP-binding" evidence="6">
    <location>
        <begin position="31"/>
        <end position="205"/>
    </location>
</feature>
<dbReference type="PROSITE" id="PS51192">
    <property type="entry name" value="HELICASE_ATP_BIND_1"/>
    <property type="match status" value="1"/>
</dbReference>
<keyword evidence="3 9" id="KW-0347">Helicase</keyword>
<protein>
    <submittedName>
        <fullName evidence="9">ATP-dependent RNA helicase SrmB</fullName>
    </submittedName>
</protein>
<dbReference type="Pfam" id="PF00271">
    <property type="entry name" value="Helicase_C"/>
    <property type="match status" value="1"/>
</dbReference>